<organism evidence="2 3">
    <name type="scientific">Rhynocoris fuscipes</name>
    <dbReference type="NCBI Taxonomy" id="488301"/>
    <lineage>
        <taxon>Eukaryota</taxon>
        <taxon>Metazoa</taxon>
        <taxon>Ecdysozoa</taxon>
        <taxon>Arthropoda</taxon>
        <taxon>Hexapoda</taxon>
        <taxon>Insecta</taxon>
        <taxon>Pterygota</taxon>
        <taxon>Neoptera</taxon>
        <taxon>Paraneoptera</taxon>
        <taxon>Hemiptera</taxon>
        <taxon>Heteroptera</taxon>
        <taxon>Panheteroptera</taxon>
        <taxon>Cimicomorpha</taxon>
        <taxon>Reduviidae</taxon>
        <taxon>Harpactorinae</taxon>
        <taxon>Harpactorini</taxon>
        <taxon>Rhynocoris</taxon>
    </lineage>
</organism>
<feature type="transmembrane region" description="Helical" evidence="1">
    <location>
        <begin position="81"/>
        <end position="104"/>
    </location>
</feature>
<keyword evidence="3" id="KW-1185">Reference proteome</keyword>
<name>A0AAW1DE50_9HEMI</name>
<reference evidence="2 3" key="1">
    <citation type="submission" date="2022-12" db="EMBL/GenBank/DDBJ databases">
        <title>Chromosome-level genome assembly of true bugs.</title>
        <authorList>
            <person name="Ma L."/>
            <person name="Li H."/>
        </authorList>
    </citation>
    <scope>NUCLEOTIDE SEQUENCE [LARGE SCALE GENOMIC DNA]</scope>
    <source>
        <strain evidence="2">Lab_2022b</strain>
    </source>
</reference>
<sequence>MEMAGEQIGLTTQEALGILHDDIKKLLDSHPPLNSNKWELIKEILLDENQLSTFSWISALAVFVCGFCLIITSFFTTQALYGNLIGNGIFILCVGILNILLVAWDNQLRHNEIPERIRNLLRFVKECQEKCDWNSENYPHLCSPYSPCITLQWTYRDNCLVNLPWALLCRGDVIVLRPGQPSPANCMQYESGTSFLSCGDVYCPPQRHDNINMPTARIPFGNKRFILQETPLLRNVREVLESSTKKNITCFDKQRHLIVVSCLQYFALPLLVLTTILVNIPHYMYVSEWVGSSHWTVMFLLIPASVALPLLPLCFPAAWIALHTLGNAKLSAFLQSATPDKNVLEHSGAGDPFEDISIGDIDEDVGAGVKWGQHFLHALLGQQHSLALVRSASPLHILGSVTALCCVDKKGILSWPNPTAEKVFFLKTASNKPDLPRDDTAENIDAIEELEEDPVPTIEISSQQPDGKAVTECTAVEVLDLTHDHSCPFKLQFDDTQWQQHMGSLKPIGLAILLNTCNMDTQEHYIQFCSHVTCEALYNEDLVPVTNRRCLCELSKQIGFTENAKKSYKLLEQLSTFRHVQPETVRRDIKFARSLALATKLKLPFPHMVAVVTNEVSAPNSIQLFSQATGDIALDSCVDFWDGTTLKTLSPSDRKKILDFYQRTSLTAYCTAFAYRPLARSVNSKLSKVYMELPADSQTLYARNRSPTPLDWDLHQSTDSLFGLDGSEGEVNDIESCFEMQCNQIFLGMVTMQYQAQIEMVQLIEQLERACIRFVHFSKENELRSRVFSEKMGLESGWNCHISLLSTGSLEGSKTMSLSAPCAINTDIGQDSMENARPGKVEEDSAEACSQHGWQSLSCLTDSTEQSAPINFDMSNRAKLPRGIEQIRPHLEKVDNVPLLVSLFTDCTPSTTQQMIGIMQEYGEIVCVMGSSANADNSSIFLKANASVSVEPLYPQVCQKVPVYTPPVENVSPIQLSQRLNSLPCSVAVTRQRPVSMYHLIMHARHFMKCLWNCMQFWVCSVFTISILQVITAIVMLPPLFSTGQILWLSCVIIPFLALSLVHVPANTQVMQRPGSKNLVNINSEVAIFVLWCYGCKFIPTLMLVPMVYAATLASHCQSIQSTVSNVTCSFVYPFPTEEWGGWGLHMMPLADAQLVAATLVALHLVMVSISFVHREYLSWRRSPFRNKTWLITCVILLSLQGVYTIIAIYVARNNSEYQLNIPWIAIILALVSPIVIVFVNEFIKWQEIKANLRYEKRARLDFGTKLDNVESFLMAKEFNSAAVPWGIVETRSAEYADFNCTDPIHPKINTLLRYFGFFKPSEAEQFYCRWQLQRKRWWRKFSNDPGKFAFAEDSRTPDGIKSQSIILAKFPWGDHEIETVKYHGDYLFKGLPKYQLTRLQIYDGKTKCLPHVIESRCSLDYALWTYLCDAYFKEKKENKPVVRLHKKLAPFKFTAAAAFVNKNKLNQLIDLSHLILLELRKEGISCLLPVSPPFGVTALEVQLARSRALGIPYIAILTEDSLDTGIFGLYSRETTLQEQVHLSKIREYGQTLMTA</sequence>
<feature type="transmembrane region" description="Helical" evidence="1">
    <location>
        <begin position="1190"/>
        <end position="1212"/>
    </location>
</feature>
<dbReference type="PANTHER" id="PTHR13219:SF6">
    <property type="entry name" value="TRANSMEMBRANE PROTEIN 94"/>
    <property type="match status" value="1"/>
</dbReference>
<feature type="transmembrane region" description="Helical" evidence="1">
    <location>
        <begin position="54"/>
        <end position="75"/>
    </location>
</feature>
<feature type="transmembrane region" description="Helical" evidence="1">
    <location>
        <begin position="257"/>
        <end position="278"/>
    </location>
</feature>
<dbReference type="SUPFAM" id="SSF55681">
    <property type="entry name" value="Class II aaRS and biotin synthetases"/>
    <property type="match status" value="1"/>
</dbReference>
<feature type="transmembrane region" description="Helical" evidence="1">
    <location>
        <begin position="1086"/>
        <end position="1109"/>
    </location>
</feature>
<dbReference type="PANTHER" id="PTHR13219">
    <property type="entry name" value="TRANSMEMBRANE PROTEIN 94"/>
    <property type="match status" value="1"/>
</dbReference>
<proteinExistence type="predicted"/>
<evidence type="ECO:0000256" key="1">
    <source>
        <dbReference type="SAM" id="Phobius"/>
    </source>
</evidence>
<accession>A0AAW1DE50</accession>
<dbReference type="SUPFAM" id="SSF52954">
    <property type="entry name" value="Class II aaRS ABD-related"/>
    <property type="match status" value="1"/>
</dbReference>
<gene>
    <name evidence="2" type="ORF">O3M35_006462</name>
</gene>
<evidence type="ECO:0000313" key="2">
    <source>
        <dbReference type="EMBL" id="KAK9509056.1"/>
    </source>
</evidence>
<protein>
    <submittedName>
        <fullName evidence="2">Uncharacterized protein</fullName>
    </submittedName>
</protein>
<dbReference type="Gene3D" id="3.30.930.10">
    <property type="entry name" value="Bira Bifunctional Protein, Domain 2"/>
    <property type="match status" value="1"/>
</dbReference>
<dbReference type="EMBL" id="JAPXFL010000003">
    <property type="protein sequence ID" value="KAK9509056.1"/>
    <property type="molecule type" value="Genomic_DNA"/>
</dbReference>
<dbReference type="Gene3D" id="1.20.1110.10">
    <property type="entry name" value="Calcium-transporting ATPase, transmembrane domain"/>
    <property type="match status" value="1"/>
</dbReference>
<feature type="transmembrane region" description="Helical" evidence="1">
    <location>
        <begin position="1046"/>
        <end position="1066"/>
    </location>
</feature>
<dbReference type="InterPro" id="IPR045864">
    <property type="entry name" value="aa-tRNA-synth_II/BPL/LPL"/>
</dbReference>
<dbReference type="InterPro" id="IPR036621">
    <property type="entry name" value="Anticodon-bd_dom_sf"/>
</dbReference>
<dbReference type="SUPFAM" id="SSF81665">
    <property type="entry name" value="Calcium ATPase, transmembrane domain M"/>
    <property type="match status" value="1"/>
</dbReference>
<dbReference type="InterPro" id="IPR023298">
    <property type="entry name" value="ATPase_P-typ_TM_dom_sf"/>
</dbReference>
<keyword evidence="1" id="KW-0812">Transmembrane</keyword>
<comment type="caution">
    <text evidence="2">The sequence shown here is derived from an EMBL/GenBank/DDBJ whole genome shotgun (WGS) entry which is preliminary data.</text>
</comment>
<feature type="transmembrane region" description="Helical" evidence="1">
    <location>
        <begin position="1224"/>
        <end position="1244"/>
    </location>
</feature>
<keyword evidence="1" id="KW-1133">Transmembrane helix</keyword>
<feature type="transmembrane region" description="Helical" evidence="1">
    <location>
        <begin position="1155"/>
        <end position="1178"/>
    </location>
</feature>
<evidence type="ECO:0000313" key="3">
    <source>
        <dbReference type="Proteomes" id="UP001461498"/>
    </source>
</evidence>
<feature type="transmembrane region" description="Helical" evidence="1">
    <location>
        <begin position="298"/>
        <end position="322"/>
    </location>
</feature>
<feature type="transmembrane region" description="Helical" evidence="1">
    <location>
        <begin position="1017"/>
        <end position="1040"/>
    </location>
</feature>
<dbReference type="InterPro" id="IPR039720">
    <property type="entry name" value="TMEM94"/>
</dbReference>
<dbReference type="Proteomes" id="UP001461498">
    <property type="component" value="Unassembled WGS sequence"/>
</dbReference>
<keyword evidence="1" id="KW-0472">Membrane</keyword>
<dbReference type="Gene3D" id="3.40.50.800">
    <property type="entry name" value="Anticodon-binding domain"/>
    <property type="match status" value="1"/>
</dbReference>